<dbReference type="EMBL" id="KE344494">
    <property type="protein sequence ID" value="EXB64068.1"/>
    <property type="molecule type" value="Genomic_DNA"/>
</dbReference>
<proteinExistence type="predicted"/>
<sequence>MLCTEQMQEAHGFASCLPGHETSPATFTYSHIWPYLAERERETVRSGPSLSHAQILNRSAAFLIGDGVSSRRRR</sequence>
<evidence type="ECO:0000313" key="2">
    <source>
        <dbReference type="Proteomes" id="UP000030645"/>
    </source>
</evidence>
<evidence type="ECO:0000313" key="1">
    <source>
        <dbReference type="EMBL" id="EXB64068.1"/>
    </source>
</evidence>
<protein>
    <submittedName>
        <fullName evidence="1">Uncharacterized protein</fullName>
    </submittedName>
</protein>
<dbReference type="AlphaFoldDB" id="W9R1V6"/>
<name>W9R1V6_9ROSA</name>
<dbReference type="Proteomes" id="UP000030645">
    <property type="component" value="Unassembled WGS sequence"/>
</dbReference>
<organism evidence="1 2">
    <name type="scientific">Morus notabilis</name>
    <dbReference type="NCBI Taxonomy" id="981085"/>
    <lineage>
        <taxon>Eukaryota</taxon>
        <taxon>Viridiplantae</taxon>
        <taxon>Streptophyta</taxon>
        <taxon>Embryophyta</taxon>
        <taxon>Tracheophyta</taxon>
        <taxon>Spermatophyta</taxon>
        <taxon>Magnoliopsida</taxon>
        <taxon>eudicotyledons</taxon>
        <taxon>Gunneridae</taxon>
        <taxon>Pentapetalae</taxon>
        <taxon>rosids</taxon>
        <taxon>fabids</taxon>
        <taxon>Rosales</taxon>
        <taxon>Moraceae</taxon>
        <taxon>Moreae</taxon>
        <taxon>Morus</taxon>
    </lineage>
</organism>
<keyword evidence="2" id="KW-1185">Reference proteome</keyword>
<reference evidence="2" key="1">
    <citation type="submission" date="2013-01" db="EMBL/GenBank/DDBJ databases">
        <title>Draft Genome Sequence of a Mulberry Tree, Morus notabilis C.K. Schneid.</title>
        <authorList>
            <person name="He N."/>
            <person name="Zhao S."/>
        </authorList>
    </citation>
    <scope>NUCLEOTIDE SEQUENCE</scope>
</reference>
<accession>W9R1V6</accession>
<gene>
    <name evidence="1" type="ORF">L484_013078</name>
</gene>